<sequence length="59" mass="7060">MDMELDPLMSPEELARYLNVSYVTIIRWVKSGKIKSRKVGHRLRFKKEDIEELLKVKQN</sequence>
<evidence type="ECO:0000259" key="1">
    <source>
        <dbReference type="Pfam" id="PF12728"/>
    </source>
</evidence>
<dbReference type="InterPro" id="IPR010093">
    <property type="entry name" value="SinI_DNA-bd"/>
</dbReference>
<dbReference type="Pfam" id="PF12728">
    <property type="entry name" value="HTH_17"/>
    <property type="match status" value="1"/>
</dbReference>
<dbReference type="InterPro" id="IPR041657">
    <property type="entry name" value="HTH_17"/>
</dbReference>
<dbReference type="SUPFAM" id="SSF46955">
    <property type="entry name" value="Putative DNA-binding domain"/>
    <property type="match status" value="1"/>
</dbReference>
<evidence type="ECO:0000313" key="2">
    <source>
        <dbReference type="EMBL" id="QJA45573.1"/>
    </source>
</evidence>
<organism evidence="2">
    <name type="scientific">viral metagenome</name>
    <dbReference type="NCBI Taxonomy" id="1070528"/>
    <lineage>
        <taxon>unclassified sequences</taxon>
        <taxon>metagenomes</taxon>
        <taxon>organismal metagenomes</taxon>
    </lineage>
</organism>
<name>A0A6H1ZCD8_9ZZZZ</name>
<dbReference type="GO" id="GO:0003677">
    <property type="term" value="F:DNA binding"/>
    <property type="evidence" value="ECO:0007669"/>
    <property type="project" value="InterPro"/>
</dbReference>
<feature type="domain" description="Helix-turn-helix" evidence="1">
    <location>
        <begin position="8"/>
        <end position="54"/>
    </location>
</feature>
<dbReference type="Gene3D" id="1.10.1660.10">
    <property type="match status" value="1"/>
</dbReference>
<dbReference type="AlphaFoldDB" id="A0A6H1ZCD8"/>
<proteinExistence type="predicted"/>
<reference evidence="2" key="1">
    <citation type="submission" date="2020-03" db="EMBL/GenBank/DDBJ databases">
        <title>The deep terrestrial virosphere.</title>
        <authorList>
            <person name="Holmfeldt K."/>
            <person name="Nilsson E."/>
            <person name="Simone D."/>
            <person name="Lopez-Fernandez M."/>
            <person name="Wu X."/>
            <person name="de Brujin I."/>
            <person name="Lundin D."/>
            <person name="Andersson A."/>
            <person name="Bertilsson S."/>
            <person name="Dopson M."/>
        </authorList>
    </citation>
    <scope>NUCLEOTIDE SEQUENCE</scope>
    <source>
        <strain evidence="2">TM448A00260</strain>
    </source>
</reference>
<protein>
    <submittedName>
        <fullName evidence="2">Putative DNA binding, helix-turn-helix domain containing protein</fullName>
    </submittedName>
</protein>
<dbReference type="NCBIfam" id="TIGR01764">
    <property type="entry name" value="excise"/>
    <property type="match status" value="1"/>
</dbReference>
<dbReference type="InterPro" id="IPR009061">
    <property type="entry name" value="DNA-bd_dom_put_sf"/>
</dbReference>
<accession>A0A6H1ZCD8</accession>
<gene>
    <name evidence="2" type="ORF">TM448A00260_0002</name>
</gene>
<dbReference type="EMBL" id="MT143993">
    <property type="protein sequence ID" value="QJA45573.1"/>
    <property type="molecule type" value="Genomic_DNA"/>
</dbReference>